<proteinExistence type="predicted"/>
<sequence length="188" mass="20874">MVLDASEVVGAVAATNTNQENSPSPSLPTNNPTSKGRVKDAKVNSVANDSCVAVSPPRANANSTTVIFSIYSLSTTSSIPDAIPGDVDNDTADHNDAERHRFQLMVQPLVKYTVRSRDTLAAMLDVFDTKRSTFSDIMHMLWEQFGSRVYVLVLKQDDMWSIETPTEIAWYKAMQLKWNRHLVPTTKI</sequence>
<dbReference type="EMBL" id="NBNE01005607">
    <property type="protein sequence ID" value="OWZ03293.1"/>
    <property type="molecule type" value="Genomic_DNA"/>
</dbReference>
<evidence type="ECO:0000313" key="3">
    <source>
        <dbReference type="Proteomes" id="UP000198211"/>
    </source>
</evidence>
<evidence type="ECO:0000256" key="1">
    <source>
        <dbReference type="SAM" id="MobiDB-lite"/>
    </source>
</evidence>
<feature type="compositionally biased region" description="Low complexity" evidence="1">
    <location>
        <begin position="21"/>
        <end position="34"/>
    </location>
</feature>
<feature type="region of interest" description="Disordered" evidence="1">
    <location>
        <begin position="1"/>
        <end position="39"/>
    </location>
</feature>
<evidence type="ECO:0000313" key="2">
    <source>
        <dbReference type="EMBL" id="OWZ03293.1"/>
    </source>
</evidence>
<keyword evidence="3" id="KW-1185">Reference proteome</keyword>
<dbReference type="Proteomes" id="UP000198211">
    <property type="component" value="Unassembled WGS sequence"/>
</dbReference>
<organism evidence="2 3">
    <name type="scientific">Phytophthora megakarya</name>
    <dbReference type="NCBI Taxonomy" id="4795"/>
    <lineage>
        <taxon>Eukaryota</taxon>
        <taxon>Sar</taxon>
        <taxon>Stramenopiles</taxon>
        <taxon>Oomycota</taxon>
        <taxon>Peronosporomycetes</taxon>
        <taxon>Peronosporales</taxon>
        <taxon>Peronosporaceae</taxon>
        <taxon>Phytophthora</taxon>
    </lineage>
</organism>
<dbReference type="AlphaFoldDB" id="A0A225VD22"/>
<gene>
    <name evidence="2" type="ORF">PHMEG_00025004</name>
</gene>
<accession>A0A225VD22</accession>
<protein>
    <submittedName>
        <fullName evidence="2">Uncharacterized protein</fullName>
    </submittedName>
</protein>
<name>A0A225VD22_9STRA</name>
<reference evidence="3" key="1">
    <citation type="submission" date="2017-03" db="EMBL/GenBank/DDBJ databases">
        <title>Phytopthora megakarya and P. palmivora, two closely related causual agents of cacao black pod achieved similar genome size and gene model numbers by different mechanisms.</title>
        <authorList>
            <person name="Ali S."/>
            <person name="Shao J."/>
            <person name="Larry D.J."/>
            <person name="Kronmiller B."/>
            <person name="Shen D."/>
            <person name="Strem M.D."/>
            <person name="Melnick R.L."/>
            <person name="Guiltinan M.J."/>
            <person name="Tyler B.M."/>
            <person name="Meinhardt L.W."/>
            <person name="Bailey B.A."/>
        </authorList>
    </citation>
    <scope>NUCLEOTIDE SEQUENCE [LARGE SCALE GENOMIC DNA]</scope>
    <source>
        <strain evidence="3">zdho120</strain>
    </source>
</reference>
<comment type="caution">
    <text evidence="2">The sequence shown here is derived from an EMBL/GenBank/DDBJ whole genome shotgun (WGS) entry which is preliminary data.</text>
</comment>